<protein>
    <submittedName>
        <fullName evidence="4">Lipooligosaccharide biosynthesis glycosyltransferase</fullName>
    </submittedName>
</protein>
<name>A0A346CL54_9GAMM</name>
<feature type="domain" description="Glycosyltransferase 2-like" evidence="3">
    <location>
        <begin position="4"/>
        <end position="146"/>
    </location>
</feature>
<organism evidence="4">
    <name type="scientific">Providencia alcalifaciens</name>
    <dbReference type="NCBI Taxonomy" id="126385"/>
    <lineage>
        <taxon>Bacteria</taxon>
        <taxon>Pseudomonadati</taxon>
        <taxon>Pseudomonadota</taxon>
        <taxon>Gammaproteobacteria</taxon>
        <taxon>Enterobacterales</taxon>
        <taxon>Morganellaceae</taxon>
        <taxon>Providencia</taxon>
    </lineage>
</organism>
<dbReference type="AlphaFoldDB" id="A0A346CL54"/>
<dbReference type="Gene3D" id="3.90.550.10">
    <property type="entry name" value="Spore Coat Polysaccharide Biosynthesis Protein SpsA, Chain A"/>
    <property type="match status" value="1"/>
</dbReference>
<dbReference type="InterPro" id="IPR001173">
    <property type="entry name" value="Glyco_trans_2-like"/>
</dbReference>
<evidence type="ECO:0000259" key="3">
    <source>
        <dbReference type="Pfam" id="PF00535"/>
    </source>
</evidence>
<evidence type="ECO:0000256" key="1">
    <source>
        <dbReference type="ARBA" id="ARBA00022676"/>
    </source>
</evidence>
<proteinExistence type="predicted"/>
<dbReference type="PANTHER" id="PTHR22916">
    <property type="entry name" value="GLYCOSYLTRANSFERASE"/>
    <property type="match status" value="1"/>
</dbReference>
<evidence type="ECO:0000256" key="2">
    <source>
        <dbReference type="ARBA" id="ARBA00022679"/>
    </source>
</evidence>
<dbReference type="InterPro" id="IPR029044">
    <property type="entry name" value="Nucleotide-diphossugar_trans"/>
</dbReference>
<dbReference type="GO" id="GO:0016758">
    <property type="term" value="F:hexosyltransferase activity"/>
    <property type="evidence" value="ECO:0007669"/>
    <property type="project" value="UniProtKB-ARBA"/>
</dbReference>
<dbReference type="Pfam" id="PF00535">
    <property type="entry name" value="Glycos_transf_2"/>
    <property type="match status" value="1"/>
</dbReference>
<keyword evidence="2 4" id="KW-0808">Transferase</keyword>
<keyword evidence="1" id="KW-0328">Glycosyltransferase</keyword>
<accession>A0A346CL54</accession>
<dbReference type="CDD" id="cd00761">
    <property type="entry name" value="Glyco_tranf_GTA_type"/>
    <property type="match status" value="1"/>
</dbReference>
<dbReference type="EMBL" id="MH444260">
    <property type="protein sequence ID" value="AXL96328.1"/>
    <property type="molecule type" value="Genomic_DNA"/>
</dbReference>
<reference evidence="4" key="1">
    <citation type="submission" date="2018-06" db="EMBL/GenBank/DDBJ databases">
        <title>Development of a Molecular Serotyping Scheme and a Multiplexed Luminex-Based Array for Providencia.</title>
        <authorList>
            <person name="Du Y."/>
            <person name="Liu B."/>
        </authorList>
    </citation>
    <scope>NUCLEOTIDE SEQUENCE</scope>
</reference>
<dbReference type="SUPFAM" id="SSF53448">
    <property type="entry name" value="Nucleotide-diphospho-sugar transferases"/>
    <property type="match status" value="1"/>
</dbReference>
<evidence type="ECO:0000313" key="4">
    <source>
        <dbReference type="EMBL" id="AXL96328.1"/>
    </source>
</evidence>
<gene>
    <name evidence="4" type="primary">gt1</name>
</gene>
<dbReference type="RefSeq" id="WP_154601277.1">
    <property type="nucleotide sequence ID" value="NZ_WLUI01000028.1"/>
</dbReference>
<dbReference type="PANTHER" id="PTHR22916:SF51">
    <property type="entry name" value="GLYCOSYLTRANSFERASE EPSH-RELATED"/>
    <property type="match status" value="1"/>
</dbReference>
<sequence length="307" mass="35452">MKFSIILPTYNVENYISRCLLSCINQSWKNIEIIIVDDCGQDNSLNIANDFSREDPRIKIIKYPKNVGTYHARRIGAEHASGDYILFLDPDDEIKLSAIEEIQKILVSPADLILYGSHRVPSPNFWQLSPKVPMIKNSYSYIKSLNLIFNCKQLSYGTEGKVIKRDVLLKSYQLLNIPKDKRITYAEDALLFSSILLVAKKILSFPSNLYIYYKNETSITESKSKDAIQYNISQIDFIIETVSNLPIKNEYSMIIKSNINKRLFLDKLRLLNKIEKRKSKIIKNHAMIISKTKSIRDAIKFLISLCR</sequence>